<dbReference type="Proteomes" id="UP000241848">
    <property type="component" value="Unassembled WGS sequence"/>
</dbReference>
<reference evidence="3 4" key="1">
    <citation type="journal article" date="2014" name="BMC Genomics">
        <title>Comparison of environmental and isolate Sulfobacillus genomes reveals diverse carbon, sulfur, nitrogen, and hydrogen metabolisms.</title>
        <authorList>
            <person name="Justice N.B."/>
            <person name="Norman A."/>
            <person name="Brown C.T."/>
            <person name="Singh A."/>
            <person name="Thomas B.C."/>
            <person name="Banfield J.F."/>
        </authorList>
    </citation>
    <scope>NUCLEOTIDE SEQUENCE [LARGE SCALE GENOMIC DNA]</scope>
    <source>
        <strain evidence="3">AMDSBA3</strain>
    </source>
</reference>
<dbReference type="PIRSF" id="PIRSF018579">
    <property type="entry name" value="Sbp"/>
    <property type="match status" value="1"/>
</dbReference>
<evidence type="ECO:0000313" key="4">
    <source>
        <dbReference type="Proteomes" id="UP000241848"/>
    </source>
</evidence>
<keyword evidence="1" id="KW-1003">Cell membrane</keyword>
<organism evidence="3 4">
    <name type="scientific">Sulfobacillus acidophilus</name>
    <dbReference type="NCBI Taxonomy" id="53633"/>
    <lineage>
        <taxon>Bacteria</taxon>
        <taxon>Bacillati</taxon>
        <taxon>Bacillota</taxon>
        <taxon>Clostridia</taxon>
        <taxon>Eubacteriales</taxon>
        <taxon>Clostridiales Family XVII. Incertae Sedis</taxon>
        <taxon>Sulfobacillus</taxon>
    </lineage>
</organism>
<dbReference type="GO" id="GO:0005886">
    <property type="term" value="C:plasma membrane"/>
    <property type="evidence" value="ECO:0007669"/>
    <property type="project" value="UniProtKB-SubCell"/>
</dbReference>
<comment type="subcellular location">
    <subcellularLocation>
        <location evidence="1">Cell membrane</location>
        <topology evidence="1">Multi-pass membrane protein</topology>
    </subcellularLocation>
</comment>
<dbReference type="AlphaFoldDB" id="A0A2T2WEM6"/>
<evidence type="ECO:0000313" key="3">
    <source>
        <dbReference type="EMBL" id="PSR20670.1"/>
    </source>
</evidence>
<evidence type="ECO:0000256" key="2">
    <source>
        <dbReference type="SAM" id="Phobius"/>
    </source>
</evidence>
<name>A0A2T2WEM6_9FIRM</name>
<dbReference type="EMBL" id="PXYV01000054">
    <property type="protein sequence ID" value="PSR20670.1"/>
    <property type="molecule type" value="Genomic_DNA"/>
</dbReference>
<feature type="transmembrane region" description="Helical" evidence="2">
    <location>
        <begin position="52"/>
        <end position="73"/>
    </location>
</feature>
<dbReference type="InterPro" id="IPR009709">
    <property type="entry name" value="DUF1290"/>
</dbReference>
<proteinExistence type="inferred from homology"/>
<protein>
    <submittedName>
        <fullName evidence="3">DUF1290 domain-containing protein</fullName>
    </submittedName>
</protein>
<keyword evidence="1 2" id="KW-0472">Membrane</keyword>
<evidence type="ECO:0000256" key="1">
    <source>
        <dbReference type="PIRNR" id="PIRNR018579"/>
    </source>
</evidence>
<keyword evidence="2" id="KW-1133">Transmembrane helix</keyword>
<keyword evidence="1 2" id="KW-0812">Transmembrane</keyword>
<gene>
    <name evidence="3" type="ORF">C7B45_13845</name>
</gene>
<dbReference type="Pfam" id="PF06947">
    <property type="entry name" value="DUF1290"/>
    <property type="match status" value="1"/>
</dbReference>
<sequence length="118" mass="12591">MWIVLVGLALGVLIGLAVPNVLPASFASYLSIALLAALDSAFGGIRAGLEGNFVPLTFVTGLVSNAILAALLTYVGNKMGVPLFDAALFAFGFRIFQNLGAIRHHLLDRWTHSRVKLR</sequence>
<comment type="caution">
    <text evidence="3">The sequence shown here is derived from an EMBL/GenBank/DDBJ whole genome shotgun (WGS) entry which is preliminary data.</text>
</comment>
<comment type="similarity">
    <text evidence="1">Belongs to the sbp family.</text>
</comment>
<accession>A0A2T2WEM6</accession>